<organism evidence="2 3">
    <name type="scientific">Acorus calamus</name>
    <name type="common">Sweet flag</name>
    <dbReference type="NCBI Taxonomy" id="4465"/>
    <lineage>
        <taxon>Eukaryota</taxon>
        <taxon>Viridiplantae</taxon>
        <taxon>Streptophyta</taxon>
        <taxon>Embryophyta</taxon>
        <taxon>Tracheophyta</taxon>
        <taxon>Spermatophyta</taxon>
        <taxon>Magnoliopsida</taxon>
        <taxon>Liliopsida</taxon>
        <taxon>Acoraceae</taxon>
        <taxon>Acorus</taxon>
    </lineage>
</organism>
<dbReference type="EMBL" id="JAUJYO010000021">
    <property type="protein sequence ID" value="KAK1284201.1"/>
    <property type="molecule type" value="Genomic_DNA"/>
</dbReference>
<feature type="compositionally biased region" description="Basic and acidic residues" evidence="1">
    <location>
        <begin position="936"/>
        <end position="960"/>
    </location>
</feature>
<reference evidence="2" key="1">
    <citation type="journal article" date="2023" name="Nat. Commun.">
        <title>Diploid and tetraploid genomes of Acorus and the evolution of monocots.</title>
        <authorList>
            <person name="Ma L."/>
            <person name="Liu K.W."/>
            <person name="Li Z."/>
            <person name="Hsiao Y.Y."/>
            <person name="Qi Y."/>
            <person name="Fu T."/>
            <person name="Tang G.D."/>
            <person name="Zhang D."/>
            <person name="Sun W.H."/>
            <person name="Liu D.K."/>
            <person name="Li Y."/>
            <person name="Chen G.Z."/>
            <person name="Liu X.D."/>
            <person name="Liao X.Y."/>
            <person name="Jiang Y.T."/>
            <person name="Yu X."/>
            <person name="Hao Y."/>
            <person name="Huang J."/>
            <person name="Zhao X.W."/>
            <person name="Ke S."/>
            <person name="Chen Y.Y."/>
            <person name="Wu W.L."/>
            <person name="Hsu J.L."/>
            <person name="Lin Y.F."/>
            <person name="Huang M.D."/>
            <person name="Li C.Y."/>
            <person name="Huang L."/>
            <person name="Wang Z.W."/>
            <person name="Zhao X."/>
            <person name="Zhong W.Y."/>
            <person name="Peng D.H."/>
            <person name="Ahmad S."/>
            <person name="Lan S."/>
            <person name="Zhang J.S."/>
            <person name="Tsai W.C."/>
            <person name="Van de Peer Y."/>
            <person name="Liu Z.J."/>
        </authorList>
    </citation>
    <scope>NUCLEOTIDE SEQUENCE</scope>
    <source>
        <strain evidence="2">CP</strain>
    </source>
</reference>
<protein>
    <recommendedName>
        <fullName evidence="4">COP1-interacting protein 7</fullName>
    </recommendedName>
</protein>
<dbReference type="PANTHER" id="PTHR31008:SF2">
    <property type="entry name" value="COP1-INTERACTING PROTEIN-LIKE PROTEIN"/>
    <property type="match status" value="1"/>
</dbReference>
<accession>A0AAV9C5J8</accession>
<feature type="compositionally biased region" description="Polar residues" evidence="1">
    <location>
        <begin position="918"/>
        <end position="933"/>
    </location>
</feature>
<dbReference type="PANTHER" id="PTHR31008">
    <property type="entry name" value="COP1-INTERACTING PROTEIN-RELATED"/>
    <property type="match status" value="1"/>
</dbReference>
<evidence type="ECO:0000256" key="1">
    <source>
        <dbReference type="SAM" id="MobiDB-lite"/>
    </source>
</evidence>
<feature type="compositionally biased region" description="Low complexity" evidence="1">
    <location>
        <begin position="849"/>
        <end position="866"/>
    </location>
</feature>
<reference evidence="2" key="2">
    <citation type="submission" date="2023-06" db="EMBL/GenBank/DDBJ databases">
        <authorList>
            <person name="Ma L."/>
            <person name="Liu K.-W."/>
            <person name="Li Z."/>
            <person name="Hsiao Y.-Y."/>
            <person name="Qi Y."/>
            <person name="Fu T."/>
            <person name="Tang G."/>
            <person name="Zhang D."/>
            <person name="Sun W.-H."/>
            <person name="Liu D.-K."/>
            <person name="Li Y."/>
            <person name="Chen G.-Z."/>
            <person name="Liu X.-D."/>
            <person name="Liao X.-Y."/>
            <person name="Jiang Y.-T."/>
            <person name="Yu X."/>
            <person name="Hao Y."/>
            <person name="Huang J."/>
            <person name="Zhao X.-W."/>
            <person name="Ke S."/>
            <person name="Chen Y.-Y."/>
            <person name="Wu W.-L."/>
            <person name="Hsu J.-L."/>
            <person name="Lin Y.-F."/>
            <person name="Huang M.-D."/>
            <person name="Li C.-Y."/>
            <person name="Huang L."/>
            <person name="Wang Z.-W."/>
            <person name="Zhao X."/>
            <person name="Zhong W.-Y."/>
            <person name="Peng D.-H."/>
            <person name="Ahmad S."/>
            <person name="Lan S."/>
            <person name="Zhang J.-S."/>
            <person name="Tsai W.-C."/>
            <person name="Van De Peer Y."/>
            <person name="Liu Z.-J."/>
        </authorList>
    </citation>
    <scope>NUCLEOTIDE SEQUENCE</scope>
    <source>
        <strain evidence="2">CP</strain>
        <tissue evidence="2">Leaves</tissue>
    </source>
</reference>
<feature type="compositionally biased region" description="Basic residues" evidence="1">
    <location>
        <begin position="1236"/>
        <end position="1245"/>
    </location>
</feature>
<sequence length="1309" mass="145521">MKSETRLDSAIFQLTPTRTRCDLFIMANGMTEKMASGLLNPFLSHLRTAQEQIKKGGYSIILKPDPGRDTLWFTKGTVERFVRFVSTPEVLERVNTVESEILQIEKAIAIQGNEGLGFSSVEDHQTRSMANIVDNMPTLDSDVNKAIVLYKPGEHPPDSNGIITQEENSKVKLLRVLETRRIVLQKEQGMAFARAVAAGFDMDNLSYLVSFAECFGANRLMDACLRFVELWKGKHESGQWLEIEAAEAMSTRSEFSSVNATGIVFSNGILGSERNGKTSNNPGAEMNFGSEDRRPPTESQMPVGPQEYIQGQYQHPMFPQWPMHSPQGAPVFPAYPMQGMPYYPGGGMYFQSPYPPPMEDPRFNAQQRPKRHSMDSRDSNTESDSNTRSQDGVDQIMSEVEKEVLQGRKSHRKAGRSGKKKSGVVVIRNINYVTSKRHDASGSESQSASDSETDVEGEDLHSDSSDKRHKKNSRSSKNKGTHDKSDDNMNLYHRNETSFGQEADSGHWQAFQNFLLKEEEERAGPADGGMFSSEKEAPVKRKQNTIGPDPILPPDRDFRDAHDQRIAEFDTVNGKVTRSYKHNASINEVGASHEHFSGREYIRDAQQDVQFSESNGGRGVYRRASNDDFLIYGRENQTTDKNSYLDPLAGNEYVRVENMEKISSRDVGDDSYIVPFRSSSQDQIGTESRTAVDMYSEFPSSIQKTADSSNGATNQLGYEPDELSFMPQRDVERESFGYDPAMEYDIQVHTEDAVLANKNQEDISANVKKNPEKEKKSKALQNGMDKRRMESTMRRGKPSKLSPQAEAQARAAKLRAYKADLQKEKKEKEEEEIRRLEALKRERQKRIAARGSSSPASPLPSQLAKPRTLTKVSPGLHKGSKFTDSDLGSSSPWQKFPIRTTSTASNDSGKVSKPSRPGGSSFSGNGLSRSVSSLPDLKKERNGSTPEAKTEAVRNRRLSDPKGNNVNRASSLRSVTSSKGPKHNVSDEPQIKKISAIMSLDKTKSATLPELKIRTPNGPPNNVPNKSATKQPIQKGNGSRSSLNSENVKSKKADETTQYNNGDDNPVIEKTVVMLEQEMVAPSVVQASAEIVEVRKELKSRPTGEKTRMDSDYASIRAPPSPVTVIKMEDNRVGQLDQKIESHEVASNYTIDESKVLSTNVSEKPYQAPYARLSSVDEQHSTNMQYNEGQQATSAISVNTTDTIKARVSFSPDPEVIDAAPPESSDKHRSKDSSKGFRRLLKFGKKSQSSSTEKSEVTEDQLPLSASNEEVHTLKNLISQDEGTSTKVSRPFSLLSPFRKTGEKKLAYA</sequence>
<feature type="compositionally biased region" description="Basic and acidic residues" evidence="1">
    <location>
        <begin position="1224"/>
        <end position="1235"/>
    </location>
</feature>
<feature type="compositionally biased region" description="Basic and acidic residues" evidence="1">
    <location>
        <begin position="784"/>
        <end position="793"/>
    </location>
</feature>
<feature type="compositionally biased region" description="Basic residues" evidence="1">
    <location>
        <begin position="467"/>
        <end position="479"/>
    </location>
</feature>
<feature type="region of interest" description="Disordered" evidence="1">
    <location>
        <begin position="269"/>
        <end position="301"/>
    </location>
</feature>
<name>A0AAV9C5J8_ACOCL</name>
<keyword evidence="3" id="KW-1185">Reference proteome</keyword>
<feature type="compositionally biased region" description="Polar residues" evidence="1">
    <location>
        <begin position="1023"/>
        <end position="1047"/>
    </location>
</feature>
<comment type="caution">
    <text evidence="2">The sequence shown here is derived from an EMBL/GenBank/DDBJ whole genome shotgun (WGS) entry which is preliminary data.</text>
</comment>
<evidence type="ECO:0000313" key="2">
    <source>
        <dbReference type="EMBL" id="KAK1284201.1"/>
    </source>
</evidence>
<feature type="region of interest" description="Disordered" evidence="1">
    <location>
        <begin position="1205"/>
        <end position="1268"/>
    </location>
</feature>
<feature type="compositionally biased region" description="Polar residues" evidence="1">
    <location>
        <begin position="382"/>
        <end position="392"/>
    </location>
</feature>
<feature type="region of interest" description="Disordered" evidence="1">
    <location>
        <begin position="353"/>
        <end position="393"/>
    </location>
</feature>
<dbReference type="Proteomes" id="UP001180020">
    <property type="component" value="Unassembled WGS sequence"/>
</dbReference>
<feature type="compositionally biased region" description="Polar residues" evidence="1">
    <location>
        <begin position="962"/>
        <end position="979"/>
    </location>
</feature>
<gene>
    <name evidence="2" type="ORF">QJS10_CPB21g00081</name>
</gene>
<feature type="region of interest" description="Disordered" evidence="1">
    <location>
        <begin position="759"/>
        <end position="1065"/>
    </location>
</feature>
<proteinExistence type="predicted"/>
<evidence type="ECO:0008006" key="4">
    <source>
        <dbReference type="Google" id="ProtNLM"/>
    </source>
</evidence>
<feature type="region of interest" description="Disordered" evidence="1">
    <location>
        <begin position="517"/>
        <end position="555"/>
    </location>
</feature>
<feature type="region of interest" description="Disordered" evidence="1">
    <location>
        <begin position="435"/>
        <end position="504"/>
    </location>
</feature>
<feature type="compositionally biased region" description="Polar residues" evidence="1">
    <location>
        <begin position="886"/>
        <end position="909"/>
    </location>
</feature>
<feature type="compositionally biased region" description="Basic and acidic residues" evidence="1">
    <location>
        <begin position="817"/>
        <end position="841"/>
    </location>
</feature>
<evidence type="ECO:0000313" key="3">
    <source>
        <dbReference type="Proteomes" id="UP001180020"/>
    </source>
</evidence>